<dbReference type="EMBL" id="QGNW01000293">
    <property type="protein sequence ID" value="RVW78590.1"/>
    <property type="molecule type" value="Genomic_DNA"/>
</dbReference>
<gene>
    <name evidence="2" type="ORF">CK203_046784</name>
</gene>
<feature type="compositionally biased region" description="Low complexity" evidence="1">
    <location>
        <begin position="94"/>
        <end position="104"/>
    </location>
</feature>
<proteinExistence type="predicted"/>
<evidence type="ECO:0000313" key="3">
    <source>
        <dbReference type="Proteomes" id="UP000288805"/>
    </source>
</evidence>
<accession>A0A438H1Y1</accession>
<dbReference type="PANTHER" id="PTHR35737:SF1">
    <property type="entry name" value="CRYPTIC LOCI REGULATOR"/>
    <property type="match status" value="1"/>
</dbReference>
<protein>
    <submittedName>
        <fullName evidence="2">Uncharacterized protein</fullName>
    </submittedName>
</protein>
<sequence>MATSDWEDDWELCNDDGFVYKRKKRRLDALPVAPAPPLPDPQAEEDHRRERKKRALIKIKEKYQREIDHWEHLSNTLRAMEETAHQQQRRQQHEQASLSLPLADSPSSEFVCRTLVDELLLQAEAQEAIIHDVSNLCDVAEAMYNVQDEQLKQSFIDLPIWGSPRKLMASLCDE</sequence>
<dbReference type="KEGG" id="vvi:100242256"/>
<feature type="region of interest" description="Disordered" evidence="1">
    <location>
        <begin position="81"/>
        <end position="104"/>
    </location>
</feature>
<dbReference type="OMA" id="LPIWGSP"/>
<dbReference type="PANTHER" id="PTHR35737">
    <property type="entry name" value="CRYPTIC LOCI REGULATOR"/>
    <property type="match status" value="1"/>
</dbReference>
<evidence type="ECO:0000256" key="1">
    <source>
        <dbReference type="SAM" id="MobiDB-lite"/>
    </source>
</evidence>
<comment type="caution">
    <text evidence="2">The sequence shown here is derived from an EMBL/GenBank/DDBJ whole genome shotgun (WGS) entry which is preliminary data.</text>
</comment>
<dbReference type="Proteomes" id="UP000288805">
    <property type="component" value="Unassembled WGS sequence"/>
</dbReference>
<evidence type="ECO:0000313" key="2">
    <source>
        <dbReference type="EMBL" id="RVW78590.1"/>
    </source>
</evidence>
<feature type="region of interest" description="Disordered" evidence="1">
    <location>
        <begin position="29"/>
        <end position="51"/>
    </location>
</feature>
<organism evidence="2 3">
    <name type="scientific">Vitis vinifera</name>
    <name type="common">Grape</name>
    <dbReference type="NCBI Taxonomy" id="29760"/>
    <lineage>
        <taxon>Eukaryota</taxon>
        <taxon>Viridiplantae</taxon>
        <taxon>Streptophyta</taxon>
        <taxon>Embryophyta</taxon>
        <taxon>Tracheophyta</taxon>
        <taxon>Spermatophyta</taxon>
        <taxon>Magnoliopsida</taxon>
        <taxon>eudicotyledons</taxon>
        <taxon>Gunneridae</taxon>
        <taxon>Pentapetalae</taxon>
        <taxon>rosids</taxon>
        <taxon>Vitales</taxon>
        <taxon>Vitaceae</taxon>
        <taxon>Viteae</taxon>
        <taxon>Vitis</taxon>
    </lineage>
</organism>
<dbReference type="OrthoDB" id="1930051at2759"/>
<dbReference type="SMR" id="A0A438H1Y1"/>
<reference evidence="2 3" key="1">
    <citation type="journal article" date="2018" name="PLoS Genet.">
        <title>Population sequencing reveals clonal diversity and ancestral inbreeding in the grapevine cultivar Chardonnay.</title>
        <authorList>
            <person name="Roach M.J."/>
            <person name="Johnson D.L."/>
            <person name="Bohlmann J."/>
            <person name="van Vuuren H.J."/>
            <person name="Jones S.J."/>
            <person name="Pretorius I.S."/>
            <person name="Schmidt S.A."/>
            <person name="Borneman A.R."/>
        </authorList>
    </citation>
    <scope>NUCLEOTIDE SEQUENCE [LARGE SCALE GENOMIC DNA]</scope>
    <source>
        <strain evidence="3">cv. Chardonnay</strain>
        <tissue evidence="2">Leaf</tissue>
    </source>
</reference>
<dbReference type="AlphaFoldDB" id="A0A438H1Y1"/>
<name>A0A438H1Y1_VITVI</name>